<keyword evidence="3" id="KW-1185">Reference proteome</keyword>
<accession>A0AAD5VJG4</accession>
<name>A0AAD5VJG4_9AGAR</name>
<feature type="compositionally biased region" description="Basic residues" evidence="1">
    <location>
        <begin position="1"/>
        <end position="12"/>
    </location>
</feature>
<comment type="caution">
    <text evidence="2">The sequence shown here is derived from an EMBL/GenBank/DDBJ whole genome shotgun (WGS) entry which is preliminary data.</text>
</comment>
<dbReference type="Proteomes" id="UP001213000">
    <property type="component" value="Unassembled WGS sequence"/>
</dbReference>
<proteinExistence type="predicted"/>
<sequence length="279" mass="31463">MPAKYSHVKKRSASGLLKKNGQGTTQAVKDIHLPTNHGHNHHSHSHSFTHGHGHGHHKLNPLVDRSLSKAMNTVAQLEPKISELEHAIARILLIRYDNDIARLFSTHLYTLSLVQLPTFVMRCLSLGGPSWLAWNYNSEEIKDFFRAVISMDMRQAGERVATKSVLWSYTALRQFVRFPALAADHNGLTQPSTVYIVLGNDEQCSDLRQAWTTLPPPPPILLLSKSASRYTRDSPRPHVLQTAPLRLSARGPICTRGCLRTQVWAYQRHARSPRMGRVE</sequence>
<reference evidence="2" key="1">
    <citation type="submission" date="2022-07" db="EMBL/GenBank/DDBJ databases">
        <title>Genome Sequence of Leucocoprinus birnbaumii.</title>
        <authorList>
            <person name="Buettner E."/>
        </authorList>
    </citation>
    <scope>NUCLEOTIDE SEQUENCE</scope>
    <source>
        <strain evidence="2">VT141</strain>
    </source>
</reference>
<feature type="region of interest" description="Disordered" evidence="1">
    <location>
        <begin position="1"/>
        <end position="60"/>
    </location>
</feature>
<protein>
    <submittedName>
        <fullName evidence="2">Uncharacterized protein</fullName>
    </submittedName>
</protein>
<dbReference type="AlphaFoldDB" id="A0AAD5VJG4"/>
<gene>
    <name evidence="2" type="ORF">NP233_g12781</name>
</gene>
<evidence type="ECO:0000313" key="2">
    <source>
        <dbReference type="EMBL" id="KAJ3552847.1"/>
    </source>
</evidence>
<feature type="compositionally biased region" description="Basic residues" evidence="1">
    <location>
        <begin position="38"/>
        <end position="59"/>
    </location>
</feature>
<evidence type="ECO:0000256" key="1">
    <source>
        <dbReference type="SAM" id="MobiDB-lite"/>
    </source>
</evidence>
<dbReference type="EMBL" id="JANIEX010001995">
    <property type="protein sequence ID" value="KAJ3552847.1"/>
    <property type="molecule type" value="Genomic_DNA"/>
</dbReference>
<evidence type="ECO:0000313" key="3">
    <source>
        <dbReference type="Proteomes" id="UP001213000"/>
    </source>
</evidence>
<organism evidence="2 3">
    <name type="scientific">Leucocoprinus birnbaumii</name>
    <dbReference type="NCBI Taxonomy" id="56174"/>
    <lineage>
        <taxon>Eukaryota</taxon>
        <taxon>Fungi</taxon>
        <taxon>Dikarya</taxon>
        <taxon>Basidiomycota</taxon>
        <taxon>Agaricomycotina</taxon>
        <taxon>Agaricomycetes</taxon>
        <taxon>Agaricomycetidae</taxon>
        <taxon>Agaricales</taxon>
        <taxon>Agaricineae</taxon>
        <taxon>Agaricaceae</taxon>
        <taxon>Leucocoprinus</taxon>
    </lineage>
</organism>